<dbReference type="EMBL" id="SDPN01000011">
    <property type="protein sequence ID" value="RXZ71496.1"/>
    <property type="molecule type" value="Genomic_DNA"/>
</dbReference>
<comment type="caution">
    <text evidence="11">The sequence shown here is derived from an EMBL/GenBank/DDBJ whole genome shotgun (WGS) entry which is preliminary data.</text>
</comment>
<keyword evidence="12" id="KW-1185">Reference proteome</keyword>
<evidence type="ECO:0000256" key="6">
    <source>
        <dbReference type="ARBA" id="ARBA00022840"/>
    </source>
</evidence>
<dbReference type="InterPro" id="IPR050763">
    <property type="entry name" value="ABC_transporter_ATP-binding"/>
</dbReference>
<dbReference type="GO" id="GO:0046677">
    <property type="term" value="P:response to antibiotic"/>
    <property type="evidence" value="ECO:0007669"/>
    <property type="project" value="UniProtKB-KW"/>
</dbReference>
<evidence type="ECO:0000256" key="1">
    <source>
        <dbReference type="ARBA" id="ARBA00004202"/>
    </source>
</evidence>
<evidence type="ECO:0000256" key="4">
    <source>
        <dbReference type="ARBA" id="ARBA00022475"/>
    </source>
</evidence>
<dbReference type="PROSITE" id="PS50893">
    <property type="entry name" value="ABC_TRANSPORTER_2"/>
    <property type="match status" value="1"/>
</dbReference>
<dbReference type="FunFam" id="3.40.50.300:FF:000589">
    <property type="entry name" value="ABC transporter, ATP-binding subunit"/>
    <property type="match status" value="1"/>
</dbReference>
<protein>
    <submittedName>
        <fullName evidence="11">ATP-binding cassette domain-containing protein</fullName>
    </submittedName>
</protein>
<dbReference type="OrthoDB" id="9804819at2"/>
<comment type="subcellular location">
    <subcellularLocation>
        <location evidence="1">Cell membrane</location>
        <topology evidence="1">Peripheral membrane protein</topology>
    </subcellularLocation>
</comment>
<dbReference type="SMART" id="SM00382">
    <property type="entry name" value="AAA"/>
    <property type="match status" value="1"/>
</dbReference>
<dbReference type="GO" id="GO:0016887">
    <property type="term" value="F:ATP hydrolysis activity"/>
    <property type="evidence" value="ECO:0007669"/>
    <property type="project" value="InterPro"/>
</dbReference>
<evidence type="ECO:0000256" key="5">
    <source>
        <dbReference type="ARBA" id="ARBA00022741"/>
    </source>
</evidence>
<proteinExistence type="inferred from homology"/>
<name>A0A4V1QY07_9MICO</name>
<keyword evidence="9" id="KW-0046">Antibiotic resistance</keyword>
<keyword evidence="4" id="KW-1003">Cell membrane</keyword>
<evidence type="ECO:0000256" key="9">
    <source>
        <dbReference type="ARBA" id="ARBA00023251"/>
    </source>
</evidence>
<keyword evidence="7" id="KW-1278">Translocase</keyword>
<dbReference type="PANTHER" id="PTHR42711">
    <property type="entry name" value="ABC TRANSPORTER ATP-BINDING PROTEIN"/>
    <property type="match status" value="1"/>
</dbReference>
<dbReference type="InterPro" id="IPR027417">
    <property type="entry name" value="P-loop_NTPase"/>
</dbReference>
<dbReference type="InterPro" id="IPR017871">
    <property type="entry name" value="ABC_transporter-like_CS"/>
</dbReference>
<evidence type="ECO:0000256" key="7">
    <source>
        <dbReference type="ARBA" id="ARBA00022967"/>
    </source>
</evidence>
<evidence type="ECO:0000313" key="12">
    <source>
        <dbReference type="Proteomes" id="UP000293865"/>
    </source>
</evidence>
<dbReference type="GO" id="GO:0005524">
    <property type="term" value="F:ATP binding"/>
    <property type="evidence" value="ECO:0007669"/>
    <property type="project" value="UniProtKB-KW"/>
</dbReference>
<dbReference type="AlphaFoldDB" id="A0A4V1QY07"/>
<dbReference type="PROSITE" id="PS00211">
    <property type="entry name" value="ABC_TRANSPORTER_1"/>
    <property type="match status" value="1"/>
</dbReference>
<dbReference type="GO" id="GO:0005886">
    <property type="term" value="C:plasma membrane"/>
    <property type="evidence" value="ECO:0007669"/>
    <property type="project" value="UniProtKB-SubCell"/>
</dbReference>
<evidence type="ECO:0000256" key="8">
    <source>
        <dbReference type="ARBA" id="ARBA00023136"/>
    </source>
</evidence>
<organism evidence="11 12">
    <name type="scientific">Agromyces albus</name>
    <dbReference type="NCBI Taxonomy" id="205332"/>
    <lineage>
        <taxon>Bacteria</taxon>
        <taxon>Bacillati</taxon>
        <taxon>Actinomycetota</taxon>
        <taxon>Actinomycetes</taxon>
        <taxon>Micrococcales</taxon>
        <taxon>Microbacteriaceae</taxon>
        <taxon>Agromyces</taxon>
    </lineage>
</organism>
<keyword evidence="8" id="KW-0472">Membrane</keyword>
<feature type="domain" description="ABC transporter" evidence="10">
    <location>
        <begin position="14"/>
        <end position="242"/>
    </location>
</feature>
<keyword evidence="6 11" id="KW-0067">ATP-binding</keyword>
<dbReference type="InterPro" id="IPR003439">
    <property type="entry name" value="ABC_transporter-like_ATP-bd"/>
</dbReference>
<evidence type="ECO:0000313" key="11">
    <source>
        <dbReference type="EMBL" id="RXZ71496.1"/>
    </source>
</evidence>
<dbReference type="Proteomes" id="UP000293865">
    <property type="component" value="Unassembled WGS sequence"/>
</dbReference>
<dbReference type="SUPFAM" id="SSF52540">
    <property type="entry name" value="P-loop containing nucleoside triphosphate hydrolases"/>
    <property type="match status" value="1"/>
</dbReference>
<sequence length="279" mass="29836">MNTTATNSASQTAIRVQGITKSFKDLHVLRGVDFEVKAGSIFALLGSNGAGKTTLVRILSTLLKADAGTATVYGFDVATNAGDVRESISLTGQFAAVDEVLSGRENLVLIAKLRHLKNPGAIADELLARFSLTEAGSRKAATYSGGMRRRLDIAMSLIGNPPIIFLDEPTTGLDPQARIEVWQTIKKLAKDGTTVLLTTQYLDEAEQLADRIAILHKGTIIQNGTLSELKQLLPAAKVEYIEKQPSLEDVFLALVGDTGEIDSADGRTERAVSAGKESR</sequence>
<evidence type="ECO:0000256" key="3">
    <source>
        <dbReference type="ARBA" id="ARBA00022448"/>
    </source>
</evidence>
<dbReference type="RefSeq" id="WP_129520405.1">
    <property type="nucleotide sequence ID" value="NZ_SDPN01000011.1"/>
</dbReference>
<dbReference type="InterPro" id="IPR003593">
    <property type="entry name" value="AAA+_ATPase"/>
</dbReference>
<gene>
    <name evidence="11" type="ORF">ESP51_08190</name>
</gene>
<evidence type="ECO:0000256" key="2">
    <source>
        <dbReference type="ARBA" id="ARBA00005417"/>
    </source>
</evidence>
<evidence type="ECO:0000259" key="10">
    <source>
        <dbReference type="PROSITE" id="PS50893"/>
    </source>
</evidence>
<accession>A0A4V1QY07</accession>
<comment type="similarity">
    <text evidence="2">Belongs to the ABC transporter superfamily.</text>
</comment>
<keyword evidence="5" id="KW-0547">Nucleotide-binding</keyword>
<dbReference type="PANTHER" id="PTHR42711:SF5">
    <property type="entry name" value="ABC TRANSPORTER ATP-BINDING PROTEIN NATA"/>
    <property type="match status" value="1"/>
</dbReference>
<keyword evidence="3" id="KW-0813">Transport</keyword>
<dbReference type="Gene3D" id="3.40.50.300">
    <property type="entry name" value="P-loop containing nucleotide triphosphate hydrolases"/>
    <property type="match status" value="1"/>
</dbReference>
<reference evidence="11 12" key="1">
    <citation type="submission" date="2019-01" db="EMBL/GenBank/DDBJ databases">
        <title>Agromyces.</title>
        <authorList>
            <person name="Li J."/>
        </authorList>
    </citation>
    <scope>NUCLEOTIDE SEQUENCE [LARGE SCALE GENOMIC DNA]</scope>
    <source>
        <strain evidence="11 12">DSM 15934</strain>
    </source>
</reference>
<dbReference type="Pfam" id="PF00005">
    <property type="entry name" value="ABC_tran"/>
    <property type="match status" value="1"/>
</dbReference>